<sequence length="102" mass="12094">MSQREGIYGSLTVNKRIKNEEGRVVTIRAEICLRTERLGASSDMNRISRVHWTMLVLIRWTGDFIGSDFKGRDHCYYYYYLHRHRRISEPFLGRLLDGRADI</sequence>
<comment type="caution">
    <text evidence="1">The sequence shown here is derived from an EMBL/GenBank/DDBJ whole genome shotgun (WGS) entry which is preliminary data.</text>
</comment>
<dbReference type="Proteomes" id="UP001054945">
    <property type="component" value="Unassembled WGS sequence"/>
</dbReference>
<protein>
    <submittedName>
        <fullName evidence="1">Uncharacterized protein</fullName>
    </submittedName>
</protein>
<gene>
    <name evidence="1" type="ORF">CEXT_722761</name>
</gene>
<dbReference type="EMBL" id="BPLR01006894">
    <property type="protein sequence ID" value="GIY13136.1"/>
    <property type="molecule type" value="Genomic_DNA"/>
</dbReference>
<proteinExistence type="predicted"/>
<dbReference type="AlphaFoldDB" id="A0AAV4QYH6"/>
<keyword evidence="2" id="KW-1185">Reference proteome</keyword>
<name>A0AAV4QYH6_CAEEX</name>
<evidence type="ECO:0000313" key="2">
    <source>
        <dbReference type="Proteomes" id="UP001054945"/>
    </source>
</evidence>
<accession>A0AAV4QYH6</accession>
<reference evidence="1 2" key="1">
    <citation type="submission" date="2021-06" db="EMBL/GenBank/DDBJ databases">
        <title>Caerostris extrusa draft genome.</title>
        <authorList>
            <person name="Kono N."/>
            <person name="Arakawa K."/>
        </authorList>
    </citation>
    <scope>NUCLEOTIDE SEQUENCE [LARGE SCALE GENOMIC DNA]</scope>
</reference>
<evidence type="ECO:0000313" key="1">
    <source>
        <dbReference type="EMBL" id="GIY13136.1"/>
    </source>
</evidence>
<organism evidence="1 2">
    <name type="scientific">Caerostris extrusa</name>
    <name type="common">Bark spider</name>
    <name type="synonym">Caerostris bankana</name>
    <dbReference type="NCBI Taxonomy" id="172846"/>
    <lineage>
        <taxon>Eukaryota</taxon>
        <taxon>Metazoa</taxon>
        <taxon>Ecdysozoa</taxon>
        <taxon>Arthropoda</taxon>
        <taxon>Chelicerata</taxon>
        <taxon>Arachnida</taxon>
        <taxon>Araneae</taxon>
        <taxon>Araneomorphae</taxon>
        <taxon>Entelegynae</taxon>
        <taxon>Araneoidea</taxon>
        <taxon>Araneidae</taxon>
        <taxon>Caerostris</taxon>
    </lineage>
</organism>